<gene>
    <name evidence="2" type="ORF">NIOZUU159_00213</name>
</gene>
<evidence type="ECO:0000313" key="2">
    <source>
        <dbReference type="EMBL" id="QPI16719.1"/>
    </source>
</evidence>
<dbReference type="EMBL" id="MW030597">
    <property type="protein sequence ID" value="QPI16719.1"/>
    <property type="molecule type" value="Genomic_DNA"/>
</dbReference>
<protein>
    <recommendedName>
        <fullName evidence="1">Peptidase S74 domain-containing protein</fullName>
    </recommendedName>
</protein>
<feature type="domain" description="Peptidase S74" evidence="1">
    <location>
        <begin position="1337"/>
        <end position="1427"/>
    </location>
</feature>
<dbReference type="Pfam" id="PF13884">
    <property type="entry name" value="Peptidase_S74"/>
    <property type="match status" value="1"/>
</dbReference>
<reference evidence="2" key="1">
    <citation type="submission" date="2020-08" db="EMBL/GenBank/DDBJ databases">
        <title>Bridging the membrane lipid divide: bacteria of the FCB group superphylum have the potential to synthesize archaeal ether lipids.</title>
        <authorList>
            <person name="Villanueva L."/>
            <person name="von Meijenfeldt F.A.B."/>
            <person name="Westbye A.B."/>
            <person name="Yadav S."/>
            <person name="Hopmans E.C."/>
            <person name="Dutilh B.E."/>
            <person name="Sinninghe Damste J.S."/>
        </authorList>
    </citation>
    <scope>NUCLEOTIDE SEQUENCE</scope>
    <source>
        <strain evidence="2">NIOZ-UU159</strain>
    </source>
</reference>
<sequence length="1434" mass="160505">MMYINYEIIIDIVPFDKNDFYYQHKNIEIDTHPLDNNGIYNNIFLTTTTSNIVRINSNINDITGTFSVERDNTIIYKTSNILPESFENLLIQDNKLEYSSNINIENGNFNMYISSSNFVVNNNIDNISRDLELTLLNSNYLIEDNFEIYGYNFTNNIYFKEYFNKLSDIQTDDYIIKIKNYNYKKFQPHIKLLNEVDGLDKITGHEIYSYDGILEIKYSDNGTKNWVPLKIDADGNTFIKGGLEMEGDIKFDGKIYDANGNDLIDILNKDYYKEYQVNSSNIHFNSYGSNGVEIHAYSSSNYDDFKFFNVQDFLDGGIITDVMVLHKRLNEVPQYKIDLYGDIDTSNGILRVDGRDIISDTCNYILDSSNILSNKISNLETDFISEEAHSINRFIVNHEYNNNLLINGDLTINSNLIVLGEKTQLDTEVYSSEQIEIINNDTDVALKITQTGNQDIVNIFNDTSNIFTILQSGKVGINIDNPHVSLEINRTDSIKIPVGTNEQRPTNGVNGDLSLHKGYIRYNTDLDRFEGFGTGNTWGALGGIKDVDGDTYISSENTSGEDNDELKFFTSNLERMIITSNGLVGIGTTAPDKNLTIYSENSSLSIQDPRNNIDAVSSIELINGSNNDFDKNEDTYGWKISNSNELFSIASGSNNIINDRFIVDGKTGNIGIGIKPHIYEPQNDEDEFKVNINGSLNINGDIYKDGTIFFGGGGGGGGGSMGIISQNMNVQILTENYTETCVMSENNAQNTIADNGWRFIDNDLDTGFIIKIKPTHRKSKILLNLTCHIGFDSTLDSRWWGLKLYRKIGTGDWTEVKTANGNYNSDTGDNGDTANVGGSTACWLSHNLGTSLSSYENFVANISGNFCDSPDTRNDVYYTVKWKSRLSDDTSEFTGNGDLYLNRPAKYNGANTPVLSSSWVAQEIWQLGTPYIPSSDSNIITLYNQEFVGIGNTEPEYKLDLFGNFRSDGNIFVNGKIGINTYSPDFTIHMNTEDGILIPAGETSKRPNEAILKKGVIRYNTDNDQFEGYGPGDSWGSLGGVKNVNGDTFISAENNDELKFITSNFERMIITSNGLVGIGTSAPSYKIDVNGEVNASAFNINGVPFRQEFPQGMMLQTKHITYTDTCTKSDIQTDWVPIDDNITTGFVIRVKPSHATSKILLNLICHIGMDYLQNSKWWGLKLYRKIGIGGNWIEVSGANGTGNDNGSACWISHNLGAESSIYSHSITNVTGSYEDEPSTTDDVYYTIYWKSRLDGTGARLYLNKSAESHNDNYPKPSSSWSASEIWNNGVPYIPPISSSVISLSGEKVSIGGVPTHDSPYKLNVYGDIKCHNLFQTSDKRYKNNIEQLDSILHLINDIVPVSYNTENDSKTKYGFIAQDLEDIIPDIVNIPRDRKDLYSIDYISMIPLLTKSIQELSNIINNQQKEINKLKSKL</sequence>
<organism evidence="2">
    <name type="scientific">Virus NIOZ-UU159</name>
    <dbReference type="NCBI Taxonomy" id="2763270"/>
    <lineage>
        <taxon>Viruses</taxon>
    </lineage>
</organism>
<dbReference type="InterPro" id="IPR030392">
    <property type="entry name" value="S74_ICA"/>
</dbReference>
<name>A0A7S9XFW6_9VIRU</name>
<dbReference type="PROSITE" id="PS51688">
    <property type="entry name" value="ICA"/>
    <property type="match status" value="1"/>
</dbReference>
<accession>A0A7S9XFW6</accession>
<evidence type="ECO:0000259" key="1">
    <source>
        <dbReference type="PROSITE" id="PS51688"/>
    </source>
</evidence>
<proteinExistence type="predicted"/>